<comment type="subcellular location">
    <subcellularLocation>
        <location evidence="1">Nucleus</location>
    </subcellularLocation>
</comment>
<dbReference type="GO" id="GO:0005634">
    <property type="term" value="C:nucleus"/>
    <property type="evidence" value="ECO:0007669"/>
    <property type="project" value="UniProtKB-SubCell"/>
</dbReference>
<feature type="domain" description="Guanine nucleotide-binding protein-like 3 N-terminal" evidence="4">
    <location>
        <begin position="12"/>
        <end position="95"/>
    </location>
</feature>
<dbReference type="Pfam" id="PF08701">
    <property type="entry name" value="GN3L_Grn1"/>
    <property type="match status" value="1"/>
</dbReference>
<feature type="compositionally biased region" description="Basic and acidic residues" evidence="3">
    <location>
        <begin position="277"/>
        <end position="291"/>
    </location>
</feature>
<evidence type="ECO:0000259" key="4">
    <source>
        <dbReference type="Pfam" id="PF08701"/>
    </source>
</evidence>
<feature type="region of interest" description="Disordered" evidence="3">
    <location>
        <begin position="244"/>
        <end position="292"/>
    </location>
</feature>
<accession>A0A7S1MS45</accession>
<gene>
    <name evidence="5" type="ORF">NDES1114_LOCUS26911</name>
</gene>
<feature type="compositionally biased region" description="Low complexity" evidence="3">
    <location>
        <begin position="251"/>
        <end position="264"/>
    </location>
</feature>
<organism evidence="5">
    <name type="scientific">Neobodo designis</name>
    <name type="common">Flagellated protozoan</name>
    <name type="synonym">Bodo designis</name>
    <dbReference type="NCBI Taxonomy" id="312471"/>
    <lineage>
        <taxon>Eukaryota</taxon>
        <taxon>Discoba</taxon>
        <taxon>Euglenozoa</taxon>
        <taxon>Kinetoplastea</taxon>
        <taxon>Metakinetoplastina</taxon>
        <taxon>Neobodonida</taxon>
        <taxon>Neobodo</taxon>
    </lineage>
</organism>
<feature type="compositionally biased region" description="Acidic residues" evidence="3">
    <location>
        <begin position="732"/>
        <end position="785"/>
    </location>
</feature>
<feature type="compositionally biased region" description="Low complexity" evidence="3">
    <location>
        <begin position="116"/>
        <end position="127"/>
    </location>
</feature>
<sequence length="785" mass="83914">MAKAKSKRQSSSQRHKVQKKIVEHKRDVRRAARAMKAKGLKVRSKKSREQAKLALRVSNANPDKEKILKGFMAAREAAKQERIARKAEAKATSKKAKGLRAADAEAEEDDVDSDVESVGSVSTSSEAEGQEAKLFKRSRAELMPEGEKKLTSKQVAEREKAARREEAAKAAAEKQKNAMSQHLLIPPGEHVGNPHLQFAKVVDSLANEVPAFVVVLDARCALQSVPWDHLDAVVEHAVERRDALAAEEAAEQQQTAAASSSSPKGGRKSGKKQGRPSAEEKPSEAEAEAKAKPTSSSVQRLVMFVLNKAELVPADTLALAFSHVAEAVHKRYGGELKPAVAPRNAANVGAGAPSTACNKAASKAATAPVTFTCLPHSAAVDQTAKMILRALRQFHQDFVAPFDAYRVSMNNMKGKLGACVIGFPGTGKTSICRALQRVGTDSVVSTVPCRTIRTAVPKDAEEGAAVKLIVPSAKQVTLVTIADDEALKQAPIVAGDAVFHSASKLEKLKEPEAAALLLAEGFKDQTALCQALSLPVMPTAAAFLKAFGRCIIREKGFQPSGIFAGGAGSLSNSAMTASDVMGAAQYVSGLRKVHVRRRHRDGRNPLRVGARVFLKEFHEGRNVVWAVKRSEDGAANGASEAEVAAAVNLMVPLHIPKPVVTLLSATDEAAAAAQVAANPGAVQLMVSQYALRDCMALLPHRALEVDAGAVVPPSLDDDSEDDDVPEMGSDMSFEDEEGAGFSDLDEEDDEEGDEEEGDFDSDDDDEEFDDEEGDLEEEEEEDDEE</sequence>
<feature type="compositionally biased region" description="Basic residues" evidence="3">
    <location>
        <begin position="265"/>
        <end position="274"/>
    </location>
</feature>
<evidence type="ECO:0000256" key="2">
    <source>
        <dbReference type="ARBA" id="ARBA00023242"/>
    </source>
</evidence>
<dbReference type="EMBL" id="HBGF01040202">
    <property type="protein sequence ID" value="CAD9139550.1"/>
    <property type="molecule type" value="Transcribed_RNA"/>
</dbReference>
<proteinExistence type="predicted"/>
<feature type="region of interest" description="Disordered" evidence="3">
    <location>
        <begin position="87"/>
        <end position="178"/>
    </location>
</feature>
<feature type="compositionally biased region" description="Acidic residues" evidence="3">
    <location>
        <begin position="715"/>
        <end position="725"/>
    </location>
</feature>
<reference evidence="5" key="1">
    <citation type="submission" date="2021-01" db="EMBL/GenBank/DDBJ databases">
        <authorList>
            <person name="Corre E."/>
            <person name="Pelletier E."/>
            <person name="Niang G."/>
            <person name="Scheremetjew M."/>
            <person name="Finn R."/>
            <person name="Kale V."/>
            <person name="Holt S."/>
            <person name="Cochrane G."/>
            <person name="Meng A."/>
            <person name="Brown T."/>
            <person name="Cohen L."/>
        </authorList>
    </citation>
    <scope>NUCLEOTIDE SEQUENCE</scope>
    <source>
        <strain evidence="5">CCAP 1951/1</strain>
    </source>
</reference>
<dbReference type="AlphaFoldDB" id="A0A7S1MS45"/>
<evidence type="ECO:0000256" key="1">
    <source>
        <dbReference type="ARBA" id="ARBA00004123"/>
    </source>
</evidence>
<dbReference type="InterPro" id="IPR014813">
    <property type="entry name" value="Gnl3_N_dom"/>
</dbReference>
<evidence type="ECO:0000313" key="5">
    <source>
        <dbReference type="EMBL" id="CAD9139550.1"/>
    </source>
</evidence>
<keyword evidence="2" id="KW-0539">Nucleus</keyword>
<feature type="compositionally biased region" description="Basic residues" evidence="3">
    <location>
        <begin position="1"/>
        <end position="19"/>
    </location>
</feature>
<feature type="region of interest" description="Disordered" evidence="3">
    <location>
        <begin position="1"/>
        <end position="22"/>
    </location>
</feature>
<evidence type="ECO:0000256" key="3">
    <source>
        <dbReference type="SAM" id="MobiDB-lite"/>
    </source>
</evidence>
<protein>
    <recommendedName>
        <fullName evidence="4">Guanine nucleotide-binding protein-like 3 N-terminal domain-containing protein</fullName>
    </recommendedName>
</protein>
<name>A0A7S1MS45_NEODS</name>
<feature type="compositionally biased region" description="Basic and acidic residues" evidence="3">
    <location>
        <begin position="130"/>
        <end position="176"/>
    </location>
</feature>
<feature type="region of interest" description="Disordered" evidence="3">
    <location>
        <begin position="709"/>
        <end position="785"/>
    </location>
</feature>
<feature type="compositionally biased region" description="Acidic residues" evidence="3">
    <location>
        <begin position="104"/>
        <end position="115"/>
    </location>
</feature>